<evidence type="ECO:0000256" key="4">
    <source>
        <dbReference type="ARBA" id="ARBA00012180"/>
    </source>
</evidence>
<dbReference type="GO" id="GO:0003676">
    <property type="term" value="F:nucleic acid binding"/>
    <property type="evidence" value="ECO:0007669"/>
    <property type="project" value="InterPro"/>
</dbReference>
<dbReference type="InterPro" id="IPR009027">
    <property type="entry name" value="Ribosomal_bL9/RNase_H1_N"/>
</dbReference>
<feature type="domain" description="RNase H type-1" evidence="10">
    <location>
        <begin position="88"/>
        <end position="225"/>
    </location>
</feature>
<dbReference type="GO" id="GO:0043137">
    <property type="term" value="P:DNA replication, removal of RNA primer"/>
    <property type="evidence" value="ECO:0007669"/>
    <property type="project" value="TreeGrafter"/>
</dbReference>
<evidence type="ECO:0000256" key="6">
    <source>
        <dbReference type="ARBA" id="ARBA00022723"/>
    </source>
</evidence>
<dbReference type="Gene3D" id="3.40.970.10">
    <property type="entry name" value="Ribonuclease H1, N-terminal domain"/>
    <property type="match status" value="1"/>
</dbReference>
<comment type="cofactor">
    <cofactor evidence="2">
        <name>Mg(2+)</name>
        <dbReference type="ChEBI" id="CHEBI:18420"/>
    </cofactor>
</comment>
<dbReference type="STRING" id="592026.GCWU0000282_000013"/>
<comment type="caution">
    <text evidence="11">The sequence shown here is derived from an EMBL/GenBank/DDBJ whole genome shotgun (WGS) entry which is preliminary data.</text>
</comment>
<organism evidence="11 12">
    <name type="scientific">Catonella morbi ATCC 51271</name>
    <dbReference type="NCBI Taxonomy" id="592026"/>
    <lineage>
        <taxon>Bacteria</taxon>
        <taxon>Bacillati</taxon>
        <taxon>Bacillota</taxon>
        <taxon>Clostridia</taxon>
        <taxon>Lachnospirales</taxon>
        <taxon>Lachnospiraceae</taxon>
        <taxon>Catonella</taxon>
    </lineage>
</organism>
<dbReference type="Gene3D" id="3.30.420.10">
    <property type="entry name" value="Ribonuclease H-like superfamily/Ribonuclease H"/>
    <property type="match status" value="1"/>
</dbReference>
<comment type="similarity">
    <text evidence="3">Belongs to the RNase H family.</text>
</comment>
<dbReference type="EMBL" id="ACIL03000002">
    <property type="protein sequence ID" value="ESL04632.1"/>
    <property type="molecule type" value="Genomic_DNA"/>
</dbReference>
<evidence type="ECO:0000256" key="5">
    <source>
        <dbReference type="ARBA" id="ARBA00022722"/>
    </source>
</evidence>
<dbReference type="Pfam" id="PF01693">
    <property type="entry name" value="Cauli_VI"/>
    <property type="match status" value="1"/>
</dbReference>
<dbReference type="AlphaFoldDB" id="V2Y967"/>
<evidence type="ECO:0000256" key="2">
    <source>
        <dbReference type="ARBA" id="ARBA00001946"/>
    </source>
</evidence>
<evidence type="ECO:0000256" key="8">
    <source>
        <dbReference type="ARBA" id="ARBA00022801"/>
    </source>
</evidence>
<keyword evidence="5" id="KW-0540">Nuclease</keyword>
<dbReference type="Proteomes" id="UP000018227">
    <property type="component" value="Unassembled WGS sequence"/>
</dbReference>
<dbReference type="HOGENOM" id="CLU_030894_2_1_9"/>
<evidence type="ECO:0000256" key="9">
    <source>
        <dbReference type="ARBA" id="ARBA00022842"/>
    </source>
</evidence>
<evidence type="ECO:0000259" key="10">
    <source>
        <dbReference type="PROSITE" id="PS50879"/>
    </source>
</evidence>
<keyword evidence="8" id="KW-0378">Hydrolase</keyword>
<dbReference type="eggNOG" id="COG3341">
    <property type="taxonomic scope" value="Bacteria"/>
</dbReference>
<proteinExistence type="inferred from homology"/>
<dbReference type="InterPro" id="IPR002156">
    <property type="entry name" value="RNaseH_domain"/>
</dbReference>
<keyword evidence="9" id="KW-0460">Magnesium</keyword>
<dbReference type="PANTHER" id="PTHR10642">
    <property type="entry name" value="RIBONUCLEASE H1"/>
    <property type="match status" value="1"/>
</dbReference>
<dbReference type="SUPFAM" id="SSF53098">
    <property type="entry name" value="Ribonuclease H-like"/>
    <property type="match status" value="1"/>
</dbReference>
<comment type="catalytic activity">
    <reaction evidence="1">
        <text>Endonucleolytic cleavage to 5'-phosphomonoester.</text>
        <dbReference type="EC" id="3.1.26.4"/>
    </reaction>
</comment>
<dbReference type="CDD" id="cd09277">
    <property type="entry name" value="RNase_HI_bacteria_like"/>
    <property type="match status" value="1"/>
</dbReference>
<accession>V2Y967</accession>
<dbReference type="InterPro" id="IPR036397">
    <property type="entry name" value="RNaseH_sf"/>
</dbReference>
<dbReference type="GO" id="GO:0004523">
    <property type="term" value="F:RNA-DNA hybrid ribonuclease activity"/>
    <property type="evidence" value="ECO:0007669"/>
    <property type="project" value="UniProtKB-EC"/>
</dbReference>
<protein>
    <recommendedName>
        <fullName evidence="4">ribonuclease H</fullName>
        <ecNumber evidence="4">3.1.26.4</ecNumber>
    </recommendedName>
</protein>
<dbReference type="PROSITE" id="PS50879">
    <property type="entry name" value="RNASE_H_1"/>
    <property type="match status" value="1"/>
</dbReference>
<evidence type="ECO:0000313" key="11">
    <source>
        <dbReference type="EMBL" id="ESL04632.1"/>
    </source>
</evidence>
<dbReference type="FunFam" id="3.40.970.10:FF:000001">
    <property type="entry name" value="Ribonuclease H1"/>
    <property type="match status" value="1"/>
</dbReference>
<dbReference type="InterPro" id="IPR037056">
    <property type="entry name" value="RNase_H1_N_sf"/>
</dbReference>
<dbReference type="Pfam" id="PF00075">
    <property type="entry name" value="RNase_H"/>
    <property type="match status" value="1"/>
</dbReference>
<dbReference type="InterPro" id="IPR012337">
    <property type="entry name" value="RNaseH-like_sf"/>
</dbReference>
<dbReference type="GO" id="GO:0046872">
    <property type="term" value="F:metal ion binding"/>
    <property type="evidence" value="ECO:0007669"/>
    <property type="project" value="UniProtKB-KW"/>
</dbReference>
<evidence type="ECO:0000256" key="1">
    <source>
        <dbReference type="ARBA" id="ARBA00000077"/>
    </source>
</evidence>
<dbReference type="OrthoDB" id="9811552at2"/>
<dbReference type="RefSeq" id="WP_023352924.1">
    <property type="nucleotide sequence ID" value="NZ_KI535366.1"/>
</dbReference>
<dbReference type="InterPro" id="IPR011320">
    <property type="entry name" value="RNase_H1_N"/>
</dbReference>
<evidence type="ECO:0000256" key="7">
    <source>
        <dbReference type="ARBA" id="ARBA00022759"/>
    </source>
</evidence>
<evidence type="ECO:0000256" key="3">
    <source>
        <dbReference type="ARBA" id="ARBA00005300"/>
    </source>
</evidence>
<dbReference type="SUPFAM" id="SSF55658">
    <property type="entry name" value="L9 N-domain-like"/>
    <property type="match status" value="1"/>
</dbReference>
<sequence length="227" mass="25295">MAKKNYYAVRIGKIPGIYTNWEDCKAQVTGYKGAVFKGFEEKKDAEDFMKAGEASFYEAGTNERTVASCLEKKEGNKRKGIIDEEEECVSEITAYVDGSFLKGKVFGCGCVILKDGEVIAEISEAYEDEELASMRNVAGEIKASELAMRYALDNGYKSISIYHDYQGIASWCLGEWKTNKAGTVAYKEFYDSIKDRLRVYFVKVKGHSGDTYNDIADNLAKKAVGIV</sequence>
<keyword evidence="6" id="KW-0479">Metal-binding</keyword>
<dbReference type="eggNOG" id="COG0328">
    <property type="taxonomic scope" value="Bacteria"/>
</dbReference>
<keyword evidence="12" id="KW-1185">Reference proteome</keyword>
<dbReference type="InterPro" id="IPR050092">
    <property type="entry name" value="RNase_H"/>
</dbReference>
<evidence type="ECO:0000313" key="12">
    <source>
        <dbReference type="Proteomes" id="UP000018227"/>
    </source>
</evidence>
<keyword evidence="7" id="KW-0255">Endonuclease</keyword>
<name>V2Y967_9FIRM</name>
<dbReference type="PANTHER" id="PTHR10642:SF26">
    <property type="entry name" value="RIBONUCLEASE H1"/>
    <property type="match status" value="1"/>
</dbReference>
<gene>
    <name evidence="11" type="ORF">GCWU0000282_000013</name>
</gene>
<reference evidence="11 12" key="1">
    <citation type="submission" date="2013-06" db="EMBL/GenBank/DDBJ databases">
        <authorList>
            <person name="Weinstock G."/>
            <person name="Sodergren E."/>
            <person name="Clifton S."/>
            <person name="Fulton L."/>
            <person name="Fulton B."/>
            <person name="Courtney L."/>
            <person name="Fronick C."/>
            <person name="Harrison M."/>
            <person name="Strong C."/>
            <person name="Farmer C."/>
            <person name="Delahaunty K."/>
            <person name="Markovic C."/>
            <person name="Hall O."/>
            <person name="Minx P."/>
            <person name="Tomlinson C."/>
            <person name="Mitreva M."/>
            <person name="Nelson J."/>
            <person name="Hou S."/>
            <person name="Wollam A."/>
            <person name="Pepin K.H."/>
            <person name="Johnson M."/>
            <person name="Bhonagiri V."/>
            <person name="Nash W.E."/>
            <person name="Warren W."/>
            <person name="Chinwalla A."/>
            <person name="Mardis E.R."/>
            <person name="Wilson R.K."/>
        </authorList>
    </citation>
    <scope>NUCLEOTIDE SEQUENCE [LARGE SCALE GENOMIC DNA]</scope>
    <source>
        <strain evidence="11 12">ATCC 51271</strain>
    </source>
</reference>
<dbReference type="EC" id="3.1.26.4" evidence="4"/>